<dbReference type="AlphaFoldDB" id="A0A1M5CGD5"/>
<reference evidence="11" key="1">
    <citation type="submission" date="2016-11" db="EMBL/GenBank/DDBJ databases">
        <authorList>
            <person name="Varghese N."/>
            <person name="Submissions S."/>
        </authorList>
    </citation>
    <scope>NUCLEOTIDE SEQUENCE [LARGE SCALE GENOMIC DNA]</scope>
    <source>
        <strain evidence="11">DSM 29326</strain>
    </source>
</reference>
<dbReference type="GO" id="GO:0003678">
    <property type="term" value="F:DNA helicase activity"/>
    <property type="evidence" value="ECO:0007669"/>
    <property type="project" value="TreeGrafter"/>
</dbReference>
<dbReference type="GO" id="GO:0003677">
    <property type="term" value="F:DNA binding"/>
    <property type="evidence" value="ECO:0007669"/>
    <property type="project" value="UniProtKB-KW"/>
</dbReference>
<keyword evidence="11" id="KW-1185">Reference proteome</keyword>
<evidence type="ECO:0000256" key="4">
    <source>
        <dbReference type="ARBA" id="ARBA00022806"/>
    </source>
</evidence>
<name>A0A1M5CGD5_LOKAT</name>
<keyword evidence="5" id="KW-0067">ATP-binding</keyword>
<dbReference type="EMBL" id="FQUE01000007">
    <property type="protein sequence ID" value="SHF53657.1"/>
    <property type="molecule type" value="Genomic_DNA"/>
</dbReference>
<feature type="domain" description="Helicase ATP-binding" evidence="8">
    <location>
        <begin position="157"/>
        <end position="318"/>
    </location>
</feature>
<dbReference type="SMART" id="SM00490">
    <property type="entry name" value="HELICc"/>
    <property type="match status" value="1"/>
</dbReference>
<dbReference type="GO" id="GO:0016787">
    <property type="term" value="F:hydrolase activity"/>
    <property type="evidence" value="ECO:0007669"/>
    <property type="project" value="UniProtKB-KW"/>
</dbReference>
<sequence>MALSHLDDRDHDLLFGEDELEPGDAVVHFEHGLARYDGRMDCDLGDVDQTLTTFMYRDGGKLMLPAREGEDFWRFGAPADSLTLDRLKAGDWLKRRDEMIMELRESADRMLEIDAARRATDAVPLKPKAAAIKKITDSFAHHPTEDQDRAIQAVLQDLSGKTPMDRLLVGDVGFGKTEVAVRAAAAAALCGHQVVVAAPTTVLARQHFNTFRDRLGACDIKVAELSRLTAAENRTAILDGLQSGDVAVVIGTQALLDDAIAFDKLALVIIDEEQKFGEEQKSQLRHLAPGVHVLSMTATPIPRSLAAAEVGLVDVSVVATAPKNRKPVETRLCGRDIDTLLRAVETETARQGQSYIVCPRVAGVTELEAILKQRKVDFSYIVAHAQMPDEEMAAAMLSFMSGDVDVLLSTSIIESGLDNGRANTMAVWNADRFGLSQLHQLRGRIGRSQLPAHMLLLTGIDLDEGGEAADRLTAFTEMSEIGAGFRIARKDRDIRGFGALDGTEQSGQMSRLGIGLYRHILKHHIGMGGQQTETRKAS</sequence>
<dbReference type="Gene3D" id="3.40.50.300">
    <property type="entry name" value="P-loop containing nucleotide triphosphate hydrolases"/>
    <property type="match status" value="2"/>
</dbReference>
<evidence type="ECO:0000256" key="6">
    <source>
        <dbReference type="ARBA" id="ARBA00023125"/>
    </source>
</evidence>
<keyword evidence="3" id="KW-0378">Hydrolase</keyword>
<evidence type="ECO:0000256" key="3">
    <source>
        <dbReference type="ARBA" id="ARBA00022801"/>
    </source>
</evidence>
<dbReference type="InterPro" id="IPR027417">
    <property type="entry name" value="P-loop_NTPase"/>
</dbReference>
<dbReference type="PANTHER" id="PTHR47964:SF1">
    <property type="entry name" value="ATP-DEPENDENT DNA HELICASE HOMOLOG RECG, CHLOROPLASTIC"/>
    <property type="match status" value="1"/>
</dbReference>
<organism evidence="10 11">
    <name type="scientific">Loktanella atrilutea</name>
    <dbReference type="NCBI Taxonomy" id="366533"/>
    <lineage>
        <taxon>Bacteria</taxon>
        <taxon>Pseudomonadati</taxon>
        <taxon>Pseudomonadota</taxon>
        <taxon>Alphaproteobacteria</taxon>
        <taxon>Rhodobacterales</taxon>
        <taxon>Roseobacteraceae</taxon>
        <taxon>Loktanella</taxon>
    </lineage>
</organism>
<dbReference type="GO" id="GO:0005524">
    <property type="term" value="F:ATP binding"/>
    <property type="evidence" value="ECO:0007669"/>
    <property type="project" value="UniProtKB-KW"/>
</dbReference>
<proteinExistence type="predicted"/>
<dbReference type="InterPro" id="IPR014001">
    <property type="entry name" value="Helicase_ATP-bd"/>
</dbReference>
<keyword evidence="7" id="KW-0234">DNA repair</keyword>
<keyword evidence="1" id="KW-0547">Nucleotide-binding</keyword>
<evidence type="ECO:0000256" key="7">
    <source>
        <dbReference type="ARBA" id="ARBA00023204"/>
    </source>
</evidence>
<evidence type="ECO:0000256" key="5">
    <source>
        <dbReference type="ARBA" id="ARBA00022840"/>
    </source>
</evidence>
<evidence type="ECO:0000313" key="11">
    <source>
        <dbReference type="Proteomes" id="UP000183987"/>
    </source>
</evidence>
<dbReference type="InterPro" id="IPR001650">
    <property type="entry name" value="Helicase_C-like"/>
</dbReference>
<evidence type="ECO:0000259" key="9">
    <source>
        <dbReference type="PROSITE" id="PS51194"/>
    </source>
</evidence>
<dbReference type="SMART" id="SM00487">
    <property type="entry name" value="DEXDc"/>
    <property type="match status" value="1"/>
</dbReference>
<keyword evidence="2" id="KW-0227">DNA damage</keyword>
<dbReference type="SMART" id="SM01058">
    <property type="entry name" value="CarD_TRCF"/>
    <property type="match status" value="1"/>
</dbReference>
<dbReference type="STRING" id="366533.SAMN05444339_107178"/>
<dbReference type="PANTHER" id="PTHR47964">
    <property type="entry name" value="ATP-DEPENDENT DNA HELICASE HOMOLOG RECG, CHLOROPLASTIC"/>
    <property type="match status" value="1"/>
</dbReference>
<dbReference type="Proteomes" id="UP000183987">
    <property type="component" value="Unassembled WGS sequence"/>
</dbReference>
<protein>
    <submittedName>
        <fullName evidence="10">Transcription-repair coupling factor (Mfd)</fullName>
    </submittedName>
</protein>
<gene>
    <name evidence="10" type="ORF">SAMN05444339_107178</name>
</gene>
<dbReference type="GO" id="GO:0006281">
    <property type="term" value="P:DNA repair"/>
    <property type="evidence" value="ECO:0007669"/>
    <property type="project" value="UniProtKB-KW"/>
</dbReference>
<dbReference type="Pfam" id="PF00270">
    <property type="entry name" value="DEAD"/>
    <property type="match status" value="1"/>
</dbReference>
<dbReference type="InterPro" id="IPR047112">
    <property type="entry name" value="RecG/Mfd"/>
</dbReference>
<dbReference type="PROSITE" id="PS51192">
    <property type="entry name" value="HELICASE_ATP_BIND_1"/>
    <property type="match status" value="1"/>
</dbReference>
<dbReference type="InterPro" id="IPR036101">
    <property type="entry name" value="CarD-like/TRCF_RID_sf"/>
</dbReference>
<keyword evidence="4" id="KW-0347">Helicase</keyword>
<dbReference type="PROSITE" id="PS51194">
    <property type="entry name" value="HELICASE_CTER"/>
    <property type="match status" value="1"/>
</dbReference>
<keyword evidence="6" id="KW-0238">DNA-binding</keyword>
<dbReference type="InterPro" id="IPR011545">
    <property type="entry name" value="DEAD/DEAH_box_helicase_dom"/>
</dbReference>
<dbReference type="SUPFAM" id="SSF52540">
    <property type="entry name" value="P-loop containing nucleoside triphosphate hydrolases"/>
    <property type="match status" value="2"/>
</dbReference>
<feature type="domain" description="Helicase C-terminal" evidence="9">
    <location>
        <begin position="336"/>
        <end position="495"/>
    </location>
</feature>
<dbReference type="Pfam" id="PF00271">
    <property type="entry name" value="Helicase_C"/>
    <property type="match status" value="1"/>
</dbReference>
<accession>A0A1M5CGD5</accession>
<dbReference type="Gene3D" id="2.40.10.170">
    <property type="match status" value="1"/>
</dbReference>
<evidence type="ECO:0000259" key="8">
    <source>
        <dbReference type="PROSITE" id="PS51192"/>
    </source>
</evidence>
<evidence type="ECO:0000313" key="10">
    <source>
        <dbReference type="EMBL" id="SHF53657.1"/>
    </source>
</evidence>
<dbReference type="InterPro" id="IPR003711">
    <property type="entry name" value="CarD-like/TRCF_RID"/>
</dbReference>
<evidence type="ECO:0000256" key="1">
    <source>
        <dbReference type="ARBA" id="ARBA00022741"/>
    </source>
</evidence>
<dbReference type="Pfam" id="PF02559">
    <property type="entry name" value="CarD_TRCF_RID"/>
    <property type="match status" value="1"/>
</dbReference>
<dbReference type="SUPFAM" id="SSF141259">
    <property type="entry name" value="CarD-like"/>
    <property type="match status" value="1"/>
</dbReference>
<evidence type="ECO:0000256" key="2">
    <source>
        <dbReference type="ARBA" id="ARBA00022763"/>
    </source>
</evidence>
<dbReference type="RefSeq" id="WP_178352763.1">
    <property type="nucleotide sequence ID" value="NZ_FQUE01000007.1"/>
</dbReference>